<dbReference type="PANTHER" id="PTHR46438:SF11">
    <property type="entry name" value="LIPASE-RELATED"/>
    <property type="match status" value="1"/>
</dbReference>
<evidence type="ECO:0000256" key="1">
    <source>
        <dbReference type="SAM" id="MobiDB-lite"/>
    </source>
</evidence>
<feature type="compositionally biased region" description="Polar residues" evidence="1">
    <location>
        <begin position="409"/>
        <end position="419"/>
    </location>
</feature>
<keyword evidence="2" id="KW-0472">Membrane</keyword>
<accession>A0A285EA01</accession>
<dbReference type="OrthoDB" id="7185741at2"/>
<evidence type="ECO:0000256" key="2">
    <source>
        <dbReference type="SAM" id="Phobius"/>
    </source>
</evidence>
<keyword evidence="5" id="KW-1185">Reference proteome</keyword>
<feature type="transmembrane region" description="Helical" evidence="2">
    <location>
        <begin position="26"/>
        <end position="47"/>
    </location>
</feature>
<keyword evidence="2" id="KW-1133">Transmembrane helix</keyword>
<evidence type="ECO:0000313" key="4">
    <source>
        <dbReference type="EMBL" id="SNX95817.1"/>
    </source>
</evidence>
<sequence length="454" mass="46281">MTTTAAAASAAVSTAGRGTRRGHIRLIIAGSLLIGLVLAAVLTLIVFGGGSEAVLTGSALLGFAAGWAMLAGLTSRRTTQSQRWAWVPAAALGVTAVGLLVTTPGDRVLTAAGWVWPPLLLALAVWMGIRVRRSLAAGSGRWLLYPVVAVMAAAAVGGAVETVGLASDQRSYAMPGRLYDVGGHRLHLNCTGSGGPTVVLMSGLGGFSTGWARIAPPVAGTTRVCAYDRAGQGWSEDTPEAQDALAVAADLHTLLARAGEQGPYVLVGHSIGGDHAMVYADRYPEQVAGMVLLDATNPYGATADGAAHAGPPSAVAMLPSVARLGVGRLLPTSFWSALPEPAASQVRAFGASPRGWRNTVAEYTTLPALLTQAQGLSTLGSAPLVVLTAAEHVTDPVWADAHNRMAELSTNSSQRSADASHTGLLDEEGGAADSANAIDDVVQAVRTGTSVLPD</sequence>
<dbReference type="AlphaFoldDB" id="A0A285EA01"/>
<dbReference type="InterPro" id="IPR029058">
    <property type="entry name" value="AB_hydrolase_fold"/>
</dbReference>
<dbReference type="RefSeq" id="WP_097205825.1">
    <property type="nucleotide sequence ID" value="NZ_JACHXB010000003.1"/>
</dbReference>
<dbReference type="PANTHER" id="PTHR46438">
    <property type="entry name" value="ALPHA/BETA-HYDROLASES SUPERFAMILY PROTEIN"/>
    <property type="match status" value="1"/>
</dbReference>
<dbReference type="SUPFAM" id="SSF53474">
    <property type="entry name" value="alpha/beta-Hydrolases"/>
    <property type="match status" value="1"/>
</dbReference>
<evidence type="ECO:0000259" key="3">
    <source>
        <dbReference type="Pfam" id="PF00561"/>
    </source>
</evidence>
<dbReference type="Proteomes" id="UP000219514">
    <property type="component" value="Unassembled WGS sequence"/>
</dbReference>
<feature type="transmembrane region" description="Helical" evidence="2">
    <location>
        <begin position="84"/>
        <end position="102"/>
    </location>
</feature>
<keyword evidence="2" id="KW-0812">Transmembrane</keyword>
<dbReference type="Pfam" id="PF00561">
    <property type="entry name" value="Abhydrolase_1"/>
    <property type="match status" value="1"/>
</dbReference>
<reference evidence="4 5" key="1">
    <citation type="submission" date="2017-09" db="EMBL/GenBank/DDBJ databases">
        <authorList>
            <person name="Ehlers B."/>
            <person name="Leendertz F.H."/>
        </authorList>
    </citation>
    <scope>NUCLEOTIDE SEQUENCE [LARGE SCALE GENOMIC DNA]</scope>
    <source>
        <strain evidence="4 5">DSM 46844</strain>
    </source>
</reference>
<feature type="transmembrane region" description="Helical" evidence="2">
    <location>
        <begin position="53"/>
        <end position="72"/>
    </location>
</feature>
<feature type="transmembrane region" description="Helical" evidence="2">
    <location>
        <begin position="143"/>
        <end position="166"/>
    </location>
</feature>
<name>A0A285EA01_9ACTN</name>
<proteinExistence type="predicted"/>
<organism evidence="4 5">
    <name type="scientific">Geodermatophilus sabuli</name>
    <dbReference type="NCBI Taxonomy" id="1564158"/>
    <lineage>
        <taxon>Bacteria</taxon>
        <taxon>Bacillati</taxon>
        <taxon>Actinomycetota</taxon>
        <taxon>Actinomycetes</taxon>
        <taxon>Geodermatophilales</taxon>
        <taxon>Geodermatophilaceae</taxon>
        <taxon>Geodermatophilus</taxon>
    </lineage>
</organism>
<feature type="region of interest" description="Disordered" evidence="1">
    <location>
        <begin position="409"/>
        <end position="435"/>
    </location>
</feature>
<feature type="transmembrane region" description="Helical" evidence="2">
    <location>
        <begin position="114"/>
        <end position="131"/>
    </location>
</feature>
<protein>
    <submittedName>
        <fullName evidence="4">Alpha/beta hydrolase fold</fullName>
    </submittedName>
</protein>
<evidence type="ECO:0000313" key="5">
    <source>
        <dbReference type="Proteomes" id="UP000219514"/>
    </source>
</evidence>
<keyword evidence="4" id="KW-0378">Hydrolase</keyword>
<feature type="domain" description="AB hydrolase-1" evidence="3">
    <location>
        <begin position="196"/>
        <end position="298"/>
    </location>
</feature>
<dbReference type="PRINTS" id="PR00111">
    <property type="entry name" value="ABHYDROLASE"/>
</dbReference>
<dbReference type="GO" id="GO:0016787">
    <property type="term" value="F:hydrolase activity"/>
    <property type="evidence" value="ECO:0007669"/>
    <property type="project" value="UniProtKB-KW"/>
</dbReference>
<dbReference type="EMBL" id="OBDO01000002">
    <property type="protein sequence ID" value="SNX95817.1"/>
    <property type="molecule type" value="Genomic_DNA"/>
</dbReference>
<dbReference type="InterPro" id="IPR000073">
    <property type="entry name" value="AB_hydrolase_1"/>
</dbReference>
<dbReference type="Gene3D" id="3.40.50.1820">
    <property type="entry name" value="alpha/beta hydrolase"/>
    <property type="match status" value="1"/>
</dbReference>
<gene>
    <name evidence="4" type="ORF">SAMN06893097_102521</name>
</gene>